<dbReference type="Proteomes" id="UP000179243">
    <property type="component" value="Unassembled WGS sequence"/>
</dbReference>
<evidence type="ECO:0008006" key="3">
    <source>
        <dbReference type="Google" id="ProtNLM"/>
    </source>
</evidence>
<sequence length="273" mass="30008">MTRIFILLITVTVLSISIGCNKSTSPSPPAVSTIILADLITNGASVMWIGAHPDDETALAGVLLAKASLELNNSCHLISFTAGKYGGCHPNSLQNGTCPCPDSNYCPDTMAVARSKEFSDMAQFIGAECRVLNWDDAFLNGQVQYFEQAVDTVIKLIRSIKPSIVITHASNGGYGKQDHIYVNQIVRKAYQTLPLAERPDYLYYAIHILPDGIDTEQVTDSIDGRAYSIKLARTYWESVIDASRFYQTQGLDLQAQSITDTYHWNGFYLAGSH</sequence>
<dbReference type="InterPro" id="IPR024078">
    <property type="entry name" value="LmbE-like_dom_sf"/>
</dbReference>
<dbReference type="PANTHER" id="PTHR12993:SF11">
    <property type="entry name" value="N-ACETYLGLUCOSAMINYL-PHOSPHATIDYLINOSITOL DE-N-ACETYLASE"/>
    <property type="match status" value="1"/>
</dbReference>
<dbReference type="EMBL" id="MFYX01000064">
    <property type="protein sequence ID" value="OGK04981.1"/>
    <property type="molecule type" value="Genomic_DNA"/>
</dbReference>
<dbReference type="PROSITE" id="PS51257">
    <property type="entry name" value="PROKAR_LIPOPROTEIN"/>
    <property type="match status" value="1"/>
</dbReference>
<dbReference type="SUPFAM" id="SSF102588">
    <property type="entry name" value="LmbE-like"/>
    <property type="match status" value="1"/>
</dbReference>
<proteinExistence type="predicted"/>
<evidence type="ECO:0000313" key="2">
    <source>
        <dbReference type="Proteomes" id="UP000179243"/>
    </source>
</evidence>
<dbReference type="PANTHER" id="PTHR12993">
    <property type="entry name" value="N-ACETYLGLUCOSAMINYL-PHOSPHATIDYLINOSITOL DE-N-ACETYLASE-RELATED"/>
    <property type="match status" value="1"/>
</dbReference>
<dbReference type="AlphaFoldDB" id="A0A1F7FEF5"/>
<dbReference type="GO" id="GO:0016811">
    <property type="term" value="F:hydrolase activity, acting on carbon-nitrogen (but not peptide) bonds, in linear amides"/>
    <property type="evidence" value="ECO:0007669"/>
    <property type="project" value="TreeGrafter"/>
</dbReference>
<dbReference type="Gene3D" id="3.40.50.10320">
    <property type="entry name" value="LmbE-like"/>
    <property type="match status" value="1"/>
</dbReference>
<dbReference type="Pfam" id="PF02585">
    <property type="entry name" value="PIG-L"/>
    <property type="match status" value="1"/>
</dbReference>
<accession>A0A1F7FEF5</accession>
<name>A0A1F7FEF5_UNCRA</name>
<dbReference type="InterPro" id="IPR003737">
    <property type="entry name" value="GlcNAc_PI_deacetylase-related"/>
</dbReference>
<reference evidence="1 2" key="1">
    <citation type="journal article" date="2016" name="Nat. Commun.">
        <title>Thousands of microbial genomes shed light on interconnected biogeochemical processes in an aquifer system.</title>
        <authorList>
            <person name="Anantharaman K."/>
            <person name="Brown C.T."/>
            <person name="Hug L.A."/>
            <person name="Sharon I."/>
            <person name="Castelle C.J."/>
            <person name="Probst A.J."/>
            <person name="Thomas B.C."/>
            <person name="Singh A."/>
            <person name="Wilkins M.J."/>
            <person name="Karaoz U."/>
            <person name="Brodie E.L."/>
            <person name="Williams K.H."/>
            <person name="Hubbard S.S."/>
            <person name="Banfield J.F."/>
        </authorList>
    </citation>
    <scope>NUCLEOTIDE SEQUENCE [LARGE SCALE GENOMIC DNA]</scope>
</reference>
<evidence type="ECO:0000313" key="1">
    <source>
        <dbReference type="EMBL" id="OGK04981.1"/>
    </source>
</evidence>
<protein>
    <recommendedName>
        <fullName evidence="3">GlcNAc-PI de-N-acetylase</fullName>
    </recommendedName>
</protein>
<comment type="caution">
    <text evidence="1">The sequence shown here is derived from an EMBL/GenBank/DDBJ whole genome shotgun (WGS) entry which is preliminary data.</text>
</comment>
<organism evidence="1 2">
    <name type="scientific">Candidatus Raymondbacteria bacterium RIFOXYD12_FULL_49_13</name>
    <dbReference type="NCBI Taxonomy" id="1817890"/>
    <lineage>
        <taxon>Bacteria</taxon>
        <taxon>Raymondiibacteriota</taxon>
    </lineage>
</organism>
<gene>
    <name evidence="1" type="ORF">A2519_09895</name>
</gene>